<dbReference type="OrthoDB" id="4424311at2"/>
<feature type="region of interest" description="Disordered" evidence="1">
    <location>
        <begin position="284"/>
        <end position="313"/>
    </location>
</feature>
<keyword evidence="2" id="KW-1133">Transmembrane helix</keyword>
<feature type="compositionally biased region" description="Polar residues" evidence="1">
    <location>
        <begin position="297"/>
        <end position="313"/>
    </location>
</feature>
<evidence type="ECO:0000313" key="4">
    <source>
        <dbReference type="Proteomes" id="UP000199065"/>
    </source>
</evidence>
<dbReference type="Proteomes" id="UP000199065">
    <property type="component" value="Unassembled WGS sequence"/>
</dbReference>
<evidence type="ECO:0000256" key="2">
    <source>
        <dbReference type="SAM" id="Phobius"/>
    </source>
</evidence>
<name>A0A1I2TDT6_9CORY</name>
<organism evidence="3 4">
    <name type="scientific">Corynebacterium spheniscorum</name>
    <dbReference type="NCBI Taxonomy" id="185761"/>
    <lineage>
        <taxon>Bacteria</taxon>
        <taxon>Bacillati</taxon>
        <taxon>Actinomycetota</taxon>
        <taxon>Actinomycetes</taxon>
        <taxon>Mycobacteriales</taxon>
        <taxon>Corynebacteriaceae</taxon>
        <taxon>Corynebacterium</taxon>
    </lineage>
</organism>
<protein>
    <submittedName>
        <fullName evidence="3">Surface-anchored protein</fullName>
    </submittedName>
</protein>
<dbReference type="EMBL" id="FOPJ01000008">
    <property type="protein sequence ID" value="SFG63042.1"/>
    <property type="molecule type" value="Genomic_DNA"/>
</dbReference>
<keyword evidence="4" id="KW-1185">Reference proteome</keyword>
<dbReference type="AlphaFoldDB" id="A0A1I2TDT6"/>
<dbReference type="NCBIfam" id="NF038134">
    <property type="entry name" value="choice_anch_M"/>
    <property type="match status" value="1"/>
</dbReference>
<evidence type="ECO:0000256" key="1">
    <source>
        <dbReference type="SAM" id="MobiDB-lite"/>
    </source>
</evidence>
<gene>
    <name evidence="3" type="ORF">SAMN05660282_01447</name>
</gene>
<proteinExistence type="predicted"/>
<dbReference type="STRING" id="185761.SAMN05660282_01447"/>
<reference evidence="3 4" key="1">
    <citation type="submission" date="2016-10" db="EMBL/GenBank/DDBJ databases">
        <authorList>
            <person name="de Groot N.N."/>
        </authorList>
    </citation>
    <scope>NUCLEOTIDE SEQUENCE [LARGE SCALE GENOMIC DNA]</scope>
    <source>
        <strain>J11</strain>
        <strain evidence="4">PG 39</strain>
    </source>
</reference>
<accession>A0A1I2TDT6</accession>
<dbReference type="NCBIfam" id="TIGR03769">
    <property type="entry name" value="P_ac_wall_RPT"/>
    <property type="match status" value="1"/>
</dbReference>
<keyword evidence="2" id="KW-0812">Transmembrane</keyword>
<keyword evidence="2" id="KW-0472">Membrane</keyword>
<feature type="transmembrane region" description="Helical" evidence="2">
    <location>
        <begin position="320"/>
        <end position="342"/>
    </location>
</feature>
<dbReference type="RefSeq" id="WP_092285915.1">
    <property type="nucleotide sequence ID" value="NZ_FOPJ01000008.1"/>
</dbReference>
<dbReference type="InterPro" id="IPR022435">
    <property type="entry name" value="Surface-anchored_actinobac"/>
</dbReference>
<evidence type="ECO:0000313" key="3">
    <source>
        <dbReference type="EMBL" id="SFG63042.1"/>
    </source>
</evidence>
<sequence length="368" mass="39320">MTKPNAHHPQSIAVAARPHRKRVGRTLCAVLFSSAVVLNPIGFSAVGLPTTWSSEAAMPQALAQEDPALHQHVDANEEHAPLGTRVAFDHGHADLGPQLDEQGNLVFLVRDDSAITPVWRHIEDVVFHADEKAALDLPDDPNYHFIGAQPGQKVWVLPQTEVPGVPWLGWSTQAPSLSDGSAQGVNLKLLGHQGPGKHSLFLQSGGFAAPKVLWTDDQPQNIWVELNTHTHANWVFSEPGVHLVALNVQTTSAQGVGQSLPVVLKFAIGVDPNSDEVKDAKWEGELPGSAGQANAKGKNTNGESPKADASSTHEVSDNRAVWWVFAGLAALIVLAAVAGLGWRANQKKHKAAAQRAQENTDSAEGSVR</sequence>